<accession>A0ABX1UEE6</accession>
<gene>
    <name evidence="1" type="ORF">HJ568_16090</name>
</gene>
<keyword evidence="2" id="KW-1185">Reference proteome</keyword>
<reference evidence="1 2" key="1">
    <citation type="submission" date="2020-04" db="EMBL/GenBank/DDBJ databases">
        <title>WGS-Seq of Vibrio isolated by the O'Toole Lab.</title>
        <authorList>
            <person name="Mckone K.P."/>
            <person name="Whitaker R."/>
            <person name="Sevigney J.L."/>
            <person name="Herring J.B."/>
            <person name="O'Toole G."/>
        </authorList>
    </citation>
    <scope>NUCLEOTIDE SEQUENCE [LARGE SCALE GENOMIC DNA]</scope>
    <source>
        <strain evidence="1 2">BS_02</strain>
    </source>
</reference>
<dbReference type="EMBL" id="JABCJR010000038">
    <property type="protein sequence ID" value="NMR71467.1"/>
    <property type="molecule type" value="Genomic_DNA"/>
</dbReference>
<comment type="caution">
    <text evidence="1">The sequence shown here is derived from an EMBL/GenBank/DDBJ whole genome shotgun (WGS) entry which is preliminary data.</text>
</comment>
<organism evidence="1 2">
    <name type="scientific">Vibrio breoganii</name>
    <dbReference type="NCBI Taxonomy" id="553239"/>
    <lineage>
        <taxon>Bacteria</taxon>
        <taxon>Pseudomonadati</taxon>
        <taxon>Pseudomonadota</taxon>
        <taxon>Gammaproteobacteria</taxon>
        <taxon>Vibrionales</taxon>
        <taxon>Vibrionaceae</taxon>
        <taxon>Vibrio</taxon>
    </lineage>
</organism>
<evidence type="ECO:0000313" key="1">
    <source>
        <dbReference type="EMBL" id="NMR71467.1"/>
    </source>
</evidence>
<protein>
    <submittedName>
        <fullName evidence="1">Uncharacterized protein</fullName>
    </submittedName>
</protein>
<evidence type="ECO:0000313" key="2">
    <source>
        <dbReference type="Proteomes" id="UP000590068"/>
    </source>
</evidence>
<name>A0ABX1UEE6_9VIBR</name>
<dbReference type="RefSeq" id="WP_102443007.1">
    <property type="nucleotide sequence ID" value="NZ_JABBXC010000035.1"/>
</dbReference>
<proteinExistence type="predicted"/>
<dbReference type="Proteomes" id="UP000590068">
    <property type="component" value="Unassembled WGS sequence"/>
</dbReference>
<sequence>MSVQAKQNYKFPSSSSVPIEDLGSSVVEEVSDQCAGPEKTSETTEFLGLFCAIELPRVVSVLRNFKLASSSSAPIEDLSISVIEEV</sequence>